<keyword evidence="6" id="KW-1185">Reference proteome</keyword>
<accession>A0ABX9V5Q5</accession>
<dbReference type="CDD" id="cd00383">
    <property type="entry name" value="trans_reg_C"/>
    <property type="match status" value="1"/>
</dbReference>
<dbReference type="PROSITE" id="PS51755">
    <property type="entry name" value="OMPR_PHOB"/>
    <property type="match status" value="1"/>
</dbReference>
<reference evidence="5 6" key="1">
    <citation type="submission" date="2018-10" db="EMBL/GenBank/DDBJ databases">
        <title>Pseudomonas sp. GL14 genome.</title>
        <authorList>
            <person name="Peng J."/>
            <person name="Liu Z.-P."/>
        </authorList>
    </citation>
    <scope>NUCLEOTIDE SEQUENCE [LARGE SCALE GENOMIC DNA]</scope>
    <source>
        <strain evidence="5 6">GL14</strain>
    </source>
</reference>
<keyword evidence="3" id="KW-0472">Membrane</keyword>
<organism evidence="5 6">
    <name type="scientific">Stutzerimonas nitrititolerans</name>
    <dbReference type="NCBI Taxonomy" id="2482751"/>
    <lineage>
        <taxon>Bacteria</taxon>
        <taxon>Pseudomonadati</taxon>
        <taxon>Pseudomonadota</taxon>
        <taxon>Gammaproteobacteria</taxon>
        <taxon>Pseudomonadales</taxon>
        <taxon>Pseudomonadaceae</taxon>
        <taxon>Stutzerimonas</taxon>
    </lineage>
</organism>
<dbReference type="InterPro" id="IPR001867">
    <property type="entry name" value="OmpR/PhoB-type_DNA-bd"/>
</dbReference>
<keyword evidence="3" id="KW-0812">Transmembrane</keyword>
<feature type="domain" description="OmpR/PhoB-type" evidence="4">
    <location>
        <begin position="1"/>
        <end position="101"/>
    </location>
</feature>
<protein>
    <submittedName>
        <fullName evidence="5">CadC family transcriptional regulator</fullName>
    </submittedName>
</protein>
<proteinExistence type="predicted"/>
<feature type="DNA-binding region" description="OmpR/PhoB-type" evidence="2">
    <location>
        <begin position="1"/>
        <end position="101"/>
    </location>
</feature>
<dbReference type="SMART" id="SM00862">
    <property type="entry name" value="Trans_reg_C"/>
    <property type="match status" value="1"/>
</dbReference>
<dbReference type="SUPFAM" id="SSF46894">
    <property type="entry name" value="C-terminal effector domain of the bipartite response regulators"/>
    <property type="match status" value="1"/>
</dbReference>
<dbReference type="Gene3D" id="1.10.10.10">
    <property type="entry name" value="Winged helix-like DNA-binding domain superfamily/Winged helix DNA-binding domain"/>
    <property type="match status" value="1"/>
</dbReference>
<evidence type="ECO:0000313" key="5">
    <source>
        <dbReference type="EMBL" id="RMI00704.1"/>
    </source>
</evidence>
<dbReference type="EMBL" id="RFFL01000008">
    <property type="protein sequence ID" value="RMI00704.1"/>
    <property type="molecule type" value="Genomic_DNA"/>
</dbReference>
<evidence type="ECO:0000256" key="3">
    <source>
        <dbReference type="SAM" id="Phobius"/>
    </source>
</evidence>
<evidence type="ECO:0000256" key="2">
    <source>
        <dbReference type="PROSITE-ProRule" id="PRU01091"/>
    </source>
</evidence>
<dbReference type="InterPro" id="IPR036388">
    <property type="entry name" value="WH-like_DNA-bd_sf"/>
</dbReference>
<sequence length="269" mass="30188">MKTGRDGCSARFDRALFQLVISDEQEKILDLGFSGSRVLEKLLQAPGEVVSREELMSYAWEGRVVGQGSLNQQIYTLRQALFDDSNQIIQTLPRRGYLFNPQYLHDMEQAKTPPVEAPAARRTVVIELPTPGARPVINPVPLRHPRPLRRKVLLAGIGLPLLAGLTALGVHLGKQASEPFLTHNRQIKELDVLYVETNQPLLDSLIRETGSLIRSLSAMSAQPTRLIVSMTPGFYEIRCLRRNGGVNWLKVQKEQIRAVATEHLRECLK</sequence>
<keyword evidence="3" id="KW-1133">Transmembrane helix</keyword>
<evidence type="ECO:0000259" key="4">
    <source>
        <dbReference type="PROSITE" id="PS51755"/>
    </source>
</evidence>
<evidence type="ECO:0000256" key="1">
    <source>
        <dbReference type="ARBA" id="ARBA00023125"/>
    </source>
</evidence>
<dbReference type="Proteomes" id="UP000269134">
    <property type="component" value="Unassembled WGS sequence"/>
</dbReference>
<dbReference type="InterPro" id="IPR016032">
    <property type="entry name" value="Sig_transdc_resp-reg_C-effctor"/>
</dbReference>
<name>A0ABX9V5Q5_9GAMM</name>
<evidence type="ECO:0000313" key="6">
    <source>
        <dbReference type="Proteomes" id="UP000269134"/>
    </source>
</evidence>
<keyword evidence="1 2" id="KW-0238">DNA-binding</keyword>
<comment type="caution">
    <text evidence="5">The sequence shown here is derived from an EMBL/GenBank/DDBJ whole genome shotgun (WGS) entry which is preliminary data.</text>
</comment>
<gene>
    <name evidence="5" type="ORF">EA795_12165</name>
</gene>
<feature type="transmembrane region" description="Helical" evidence="3">
    <location>
        <begin position="152"/>
        <end position="172"/>
    </location>
</feature>
<dbReference type="Pfam" id="PF00486">
    <property type="entry name" value="Trans_reg_C"/>
    <property type="match status" value="1"/>
</dbReference>